<dbReference type="CDD" id="cd07432">
    <property type="entry name" value="PHP_HisPPase"/>
    <property type="match status" value="1"/>
</dbReference>
<dbReference type="EMBL" id="JACAOA010000002">
    <property type="protein sequence ID" value="MBA5728404.1"/>
    <property type="molecule type" value="Genomic_DNA"/>
</dbReference>
<reference evidence="3 4" key="1">
    <citation type="submission" date="2020-06" db="EMBL/GenBank/DDBJ databases">
        <title>Reclassification of Facklamia ignava, Facklamia soureckii and Facklami tabacinasalis as Falseniella iganva gen. nov., comb. nov., Hutsoniella ignava gen. nov., comb. nov., and Ruoffia tabacinasalis gen. nov., comb. nov and description of Ruoffia haltotolerans sp. nov., isolated from hypersaline Inland Sea of Qatar.</title>
        <authorList>
            <person name="Fotedar R."/>
            <person name="Sankaranarayanan K."/>
            <person name="Lawson P."/>
            <person name="Caldwell M."/>
            <person name="Zeyara A."/>
            <person name="Al Malki A."/>
            <person name="Ali M."/>
        </authorList>
    </citation>
    <scope>NUCLEOTIDE SEQUENCE [LARGE SCALE GENOMIC DNA]</scope>
    <source>
        <strain evidence="3 4">INB8</strain>
    </source>
</reference>
<dbReference type="GO" id="GO:0004534">
    <property type="term" value="F:5'-3' RNA exonuclease activity"/>
    <property type="evidence" value="ECO:0007669"/>
    <property type="project" value="TreeGrafter"/>
</dbReference>
<feature type="coiled-coil region" evidence="1">
    <location>
        <begin position="372"/>
        <end position="399"/>
    </location>
</feature>
<dbReference type="PANTHER" id="PTHR42924">
    <property type="entry name" value="EXONUCLEASE"/>
    <property type="match status" value="1"/>
</dbReference>
<dbReference type="SMART" id="SM00481">
    <property type="entry name" value="POLIIIAc"/>
    <property type="match status" value="1"/>
</dbReference>
<accession>A0A839A3L3</accession>
<dbReference type="Proteomes" id="UP000571018">
    <property type="component" value="Unassembled WGS sequence"/>
</dbReference>
<protein>
    <submittedName>
        <fullName evidence="3">CehA/McbA family metallohydrolase</fullName>
    </submittedName>
</protein>
<evidence type="ECO:0000256" key="1">
    <source>
        <dbReference type="SAM" id="Coils"/>
    </source>
</evidence>
<gene>
    <name evidence="3" type="ORF">HW423_01195</name>
</gene>
<comment type="caution">
    <text evidence="3">The sequence shown here is derived from an EMBL/GenBank/DDBJ whole genome shotgun (WGS) entry which is preliminary data.</text>
</comment>
<keyword evidence="3" id="KW-0378">Hydrolase</keyword>
<keyword evidence="1" id="KW-0175">Coiled coil</keyword>
<dbReference type="GO" id="GO:0035312">
    <property type="term" value="F:5'-3' DNA exonuclease activity"/>
    <property type="evidence" value="ECO:0007669"/>
    <property type="project" value="TreeGrafter"/>
</dbReference>
<evidence type="ECO:0000259" key="2">
    <source>
        <dbReference type="SMART" id="SM00481"/>
    </source>
</evidence>
<dbReference type="InterPro" id="IPR052018">
    <property type="entry name" value="PHP_domain"/>
</dbReference>
<evidence type="ECO:0000313" key="3">
    <source>
        <dbReference type="EMBL" id="MBA5728404.1"/>
    </source>
</evidence>
<organism evidence="3 4">
    <name type="scientific">Ruoffia halotolerans</name>
    <dbReference type="NCBI Taxonomy" id="2748684"/>
    <lineage>
        <taxon>Bacteria</taxon>
        <taxon>Bacillati</taxon>
        <taxon>Bacillota</taxon>
        <taxon>Bacilli</taxon>
        <taxon>Lactobacillales</taxon>
        <taxon>Aerococcaceae</taxon>
        <taxon>Ruoffia</taxon>
    </lineage>
</organism>
<feature type="domain" description="Polymerase/histidinol phosphatase N-terminal" evidence="2">
    <location>
        <begin position="130"/>
        <end position="192"/>
    </location>
</feature>
<dbReference type="Gene3D" id="3.20.20.140">
    <property type="entry name" value="Metal-dependent hydrolases"/>
    <property type="match status" value="1"/>
</dbReference>
<dbReference type="SUPFAM" id="SSF89550">
    <property type="entry name" value="PHP domain-like"/>
    <property type="match status" value="1"/>
</dbReference>
<proteinExistence type="predicted"/>
<keyword evidence="4" id="KW-1185">Reference proteome</keyword>
<dbReference type="InterPro" id="IPR016195">
    <property type="entry name" value="Pol/histidinol_Pase-like"/>
</dbReference>
<sequence length="431" mass="48978">MENKVIRLQKQQEGKYIPLEIQVEDIEKLEIHYSYNRYKEIVEDNQISVKENAVIDFSIIGPNEQFLGSSGSDREYLFFSELESSIGFEKLKQMAGVWTILIGAYKIPDGGIDVTYEFKTTEKRHRWFKGDTHMHTQASDGQLTSQTLVNVAKDMKLDFIILTDHNNYHPEASYLSDSQLTVIPGVEWTQYNGHGNFINIDAPLSSSFVTTSDEELREMINKGNDIGALFVINHPFCSNVPWKWTMELNYDAVEIINGGSDPRANLKAIEWWHQKLVNGNQVPVIGGSDFHRFDQFHSLGSPTTHIFSKSKSRSDILKAIKEGAVYITNNVNGPKIDMRASDGSYMGQTTHSGEDISITIHNLNKGNIVKVIDDKETKITRITENIKELQMNKTTKNRKFIRIEIWDGESIVSLKGIEGNLLLVSNPIYIQ</sequence>
<dbReference type="RefSeq" id="WP_218930130.1">
    <property type="nucleotide sequence ID" value="NZ_JACAOA010000002.1"/>
</dbReference>
<dbReference type="InterPro" id="IPR003141">
    <property type="entry name" value="Pol/His_phosphatase_N"/>
</dbReference>
<evidence type="ECO:0000313" key="4">
    <source>
        <dbReference type="Proteomes" id="UP000571018"/>
    </source>
</evidence>
<name>A0A839A3L3_9LACT</name>
<dbReference type="AlphaFoldDB" id="A0A839A3L3"/>
<dbReference type="NCBIfam" id="NF038032">
    <property type="entry name" value="CehA_McbA_metalo"/>
    <property type="match status" value="1"/>
</dbReference>
<dbReference type="PANTHER" id="PTHR42924:SF3">
    <property type="entry name" value="POLYMERASE_HISTIDINOL PHOSPHATASE N-TERMINAL DOMAIN-CONTAINING PROTEIN"/>
    <property type="match status" value="1"/>
</dbReference>